<evidence type="ECO:0000313" key="2">
    <source>
        <dbReference type="EMBL" id="MFD1513457.1"/>
    </source>
</evidence>
<dbReference type="InterPro" id="IPR001387">
    <property type="entry name" value="Cro/C1-type_HTH"/>
</dbReference>
<dbReference type="AlphaFoldDB" id="A0ABD6AUL7"/>
<dbReference type="CDD" id="cd00093">
    <property type="entry name" value="HTH_XRE"/>
    <property type="match status" value="1"/>
</dbReference>
<feature type="domain" description="MrfA-like Zn-binding" evidence="1">
    <location>
        <begin position="510"/>
        <end position="596"/>
    </location>
</feature>
<dbReference type="Pfam" id="PF09369">
    <property type="entry name" value="MZB"/>
    <property type="match status" value="1"/>
</dbReference>
<accession>A0ABD6AUL7</accession>
<dbReference type="Gene3D" id="1.10.260.40">
    <property type="entry name" value="lambda repressor-like DNA-binding domains"/>
    <property type="match status" value="1"/>
</dbReference>
<proteinExistence type="predicted"/>
<name>A0ABD6AUL7_9EURY</name>
<dbReference type="Proteomes" id="UP001597187">
    <property type="component" value="Unassembled WGS sequence"/>
</dbReference>
<keyword evidence="3" id="KW-1185">Reference proteome</keyword>
<dbReference type="RefSeq" id="WP_250873410.1">
    <property type="nucleotide sequence ID" value="NZ_JALXFV010000003.1"/>
</dbReference>
<dbReference type="InterPro" id="IPR010982">
    <property type="entry name" value="Lambda_DNA-bd_dom_sf"/>
</dbReference>
<gene>
    <name evidence="2" type="ORF">ACFSBT_09225</name>
</gene>
<comment type="caution">
    <text evidence="2">The sequence shown here is derived from an EMBL/GenBank/DDBJ whole genome shotgun (WGS) entry which is preliminary data.</text>
</comment>
<reference evidence="2 3" key="1">
    <citation type="journal article" date="2019" name="Int. J. Syst. Evol. Microbiol.">
        <title>The Global Catalogue of Microorganisms (GCM) 10K type strain sequencing project: providing services to taxonomists for standard genome sequencing and annotation.</title>
        <authorList>
            <consortium name="The Broad Institute Genomics Platform"/>
            <consortium name="The Broad Institute Genome Sequencing Center for Infectious Disease"/>
            <person name="Wu L."/>
            <person name="Ma J."/>
        </authorList>
    </citation>
    <scope>NUCLEOTIDE SEQUENCE [LARGE SCALE GENOMIC DNA]</scope>
    <source>
        <strain evidence="2 3">CGMCC 1.12563</strain>
    </source>
</reference>
<evidence type="ECO:0000313" key="3">
    <source>
        <dbReference type="Proteomes" id="UP001597187"/>
    </source>
</evidence>
<sequence length="633" mass="70993">MQESNAEMRRGMAQVLGSFTPGAIFSYGQEGFSMQVDDWKTERMDSVDGRRVANRIAGAISEFKNSDTPPWNDLDNTVIEMYRPTEVQGDFFPQTMVCRDCKGVFRPKSLKHLGSTNGFCQQTGCDGRLKQIQFVLVHDCGAVTNIEPSPCNKSGHSWDDVYLKRGDPDDMTTFSFRCRKCRQATKGLQGQCSRCGDWVKSARPLQSGSVYYPHREVMVDIPPVGVDGRDLRYDEDWARILMHAHLGRLDLSLEGVTLEEVATRAGIDEDQLASIEEELKDVPPETAEKIIGALGDAASNVPGRVEIVKQNEQYVNLPDDSRRYARIAHELFTFMRATDGYEGDPAEVRSIDRHPVPRSLGEFVDDKEFVRRYRQAGLYRDLLDDLKVTNAWVVDSFPLLSVVYGYSRDEPDARRVELREFDSVGSSDSLTVFGDRSPSEAIVLEVDRAAIVEWLLEAGELSGADAPDLDDEVELKRWFLENVDPTEVENPFTDIEDETTEQVYRLLHTASHALMGTASEQCGLDSDSISELILPTVPAIVLYAESMEHFALGGMFTLFKTRLHNWVDRAKEHAGQCIYDPACMDSEGGAACHACMHVSEFTCEFFNNTLDRRVLTGDGEHVPAFWDIAEDGI</sequence>
<dbReference type="InterPro" id="IPR018973">
    <property type="entry name" value="MZB"/>
</dbReference>
<organism evidence="2 3">
    <name type="scientific">Halomarina rubra</name>
    <dbReference type="NCBI Taxonomy" id="2071873"/>
    <lineage>
        <taxon>Archaea</taxon>
        <taxon>Methanobacteriati</taxon>
        <taxon>Methanobacteriota</taxon>
        <taxon>Stenosarchaea group</taxon>
        <taxon>Halobacteria</taxon>
        <taxon>Halobacteriales</taxon>
        <taxon>Natronomonadaceae</taxon>
        <taxon>Halomarina</taxon>
    </lineage>
</organism>
<dbReference type="EMBL" id="JBHUDC010000003">
    <property type="protein sequence ID" value="MFD1513457.1"/>
    <property type="molecule type" value="Genomic_DNA"/>
</dbReference>
<protein>
    <submittedName>
        <fullName evidence="2">Zn-binding domain-containing protein</fullName>
    </submittedName>
</protein>
<evidence type="ECO:0000259" key="1">
    <source>
        <dbReference type="Pfam" id="PF09369"/>
    </source>
</evidence>